<evidence type="ECO:0000313" key="2">
    <source>
        <dbReference type="Proteomes" id="UP000775213"/>
    </source>
</evidence>
<dbReference type="Proteomes" id="UP000775213">
    <property type="component" value="Unassembled WGS sequence"/>
</dbReference>
<dbReference type="EMBL" id="JAGFBR010000009">
    <property type="protein sequence ID" value="KAH0461039.1"/>
    <property type="molecule type" value="Genomic_DNA"/>
</dbReference>
<sequence>MGGLSSSWKKVIDEAVGGFALFCNKVIDEPVGGFALLCNKGEFEPLTPNLFASFIDGCLGCWWCCRFHVSSRRLRAMVGEMGEEEVICFDPLRNSTSSSVSTASASQNELIRMKNTPRRQHSLKSSPLSVSIAKESTEVELSSRTVQWITTDSDFVVLKL</sequence>
<gene>
    <name evidence="1" type="ORF">IEQ34_008614</name>
</gene>
<proteinExistence type="predicted"/>
<name>A0AAV7GH19_DENCH</name>
<organism evidence="1 2">
    <name type="scientific">Dendrobium chrysotoxum</name>
    <name type="common">Orchid</name>
    <dbReference type="NCBI Taxonomy" id="161865"/>
    <lineage>
        <taxon>Eukaryota</taxon>
        <taxon>Viridiplantae</taxon>
        <taxon>Streptophyta</taxon>
        <taxon>Embryophyta</taxon>
        <taxon>Tracheophyta</taxon>
        <taxon>Spermatophyta</taxon>
        <taxon>Magnoliopsida</taxon>
        <taxon>Liliopsida</taxon>
        <taxon>Asparagales</taxon>
        <taxon>Orchidaceae</taxon>
        <taxon>Epidendroideae</taxon>
        <taxon>Malaxideae</taxon>
        <taxon>Dendrobiinae</taxon>
        <taxon>Dendrobium</taxon>
    </lineage>
</organism>
<keyword evidence="2" id="KW-1185">Reference proteome</keyword>
<comment type="caution">
    <text evidence="1">The sequence shown here is derived from an EMBL/GenBank/DDBJ whole genome shotgun (WGS) entry which is preliminary data.</text>
</comment>
<accession>A0AAV7GH19</accession>
<evidence type="ECO:0000313" key="1">
    <source>
        <dbReference type="EMBL" id="KAH0461039.1"/>
    </source>
</evidence>
<protein>
    <submittedName>
        <fullName evidence="1">Uncharacterized protein</fullName>
    </submittedName>
</protein>
<dbReference type="AlphaFoldDB" id="A0AAV7GH19"/>
<reference evidence="1 2" key="1">
    <citation type="journal article" date="2021" name="Hortic Res">
        <title>Chromosome-scale assembly of the Dendrobium chrysotoxum genome enhances the understanding of orchid evolution.</title>
        <authorList>
            <person name="Zhang Y."/>
            <person name="Zhang G.Q."/>
            <person name="Zhang D."/>
            <person name="Liu X.D."/>
            <person name="Xu X.Y."/>
            <person name="Sun W.H."/>
            <person name="Yu X."/>
            <person name="Zhu X."/>
            <person name="Wang Z.W."/>
            <person name="Zhao X."/>
            <person name="Zhong W.Y."/>
            <person name="Chen H."/>
            <person name="Yin W.L."/>
            <person name="Huang T."/>
            <person name="Niu S.C."/>
            <person name="Liu Z.J."/>
        </authorList>
    </citation>
    <scope>NUCLEOTIDE SEQUENCE [LARGE SCALE GENOMIC DNA]</scope>
    <source>
        <strain evidence="1">Lindl</strain>
    </source>
</reference>